<name>A0A318S1D9_9DEIO</name>
<reference evidence="1 2" key="1">
    <citation type="submission" date="2018-06" db="EMBL/GenBank/DDBJ databases">
        <title>Genomic Encyclopedia of Type Strains, Phase IV (KMG-IV): sequencing the most valuable type-strain genomes for metagenomic binning, comparative biology and taxonomic classification.</title>
        <authorList>
            <person name="Goeker M."/>
        </authorList>
    </citation>
    <scope>NUCLEOTIDE SEQUENCE [LARGE SCALE GENOMIC DNA]</scope>
    <source>
        <strain evidence="1 2">DSM 18048</strain>
    </source>
</reference>
<comment type="caution">
    <text evidence="1">The sequence shown here is derived from an EMBL/GenBank/DDBJ whole genome shotgun (WGS) entry which is preliminary data.</text>
</comment>
<organism evidence="1 2">
    <name type="scientific">Deinococcus yavapaiensis KR-236</name>
    <dbReference type="NCBI Taxonomy" id="694435"/>
    <lineage>
        <taxon>Bacteria</taxon>
        <taxon>Thermotogati</taxon>
        <taxon>Deinococcota</taxon>
        <taxon>Deinococci</taxon>
        <taxon>Deinococcales</taxon>
        <taxon>Deinococcaceae</taxon>
        <taxon>Deinococcus</taxon>
    </lineage>
</organism>
<dbReference type="Proteomes" id="UP000248326">
    <property type="component" value="Unassembled WGS sequence"/>
</dbReference>
<dbReference type="EMBL" id="QJSX01000031">
    <property type="protein sequence ID" value="PYE48341.1"/>
    <property type="molecule type" value="Genomic_DNA"/>
</dbReference>
<protein>
    <submittedName>
        <fullName evidence="1">Uncharacterized protein</fullName>
    </submittedName>
</protein>
<dbReference type="AlphaFoldDB" id="A0A318S1D9"/>
<accession>A0A318S1D9</accession>
<evidence type="ECO:0000313" key="1">
    <source>
        <dbReference type="EMBL" id="PYE48341.1"/>
    </source>
</evidence>
<keyword evidence="2" id="KW-1185">Reference proteome</keyword>
<gene>
    <name evidence="1" type="ORF">DES52_13111</name>
</gene>
<proteinExistence type="predicted"/>
<evidence type="ECO:0000313" key="2">
    <source>
        <dbReference type="Proteomes" id="UP000248326"/>
    </source>
</evidence>
<sequence>MSGYEWHMLRLDDTEDTDRGGSTDRLDTTIALCEHLAGEALEWERVSPTILHAWSTSKRSSFLVRRRTLVA</sequence>